<evidence type="ECO:0000256" key="1">
    <source>
        <dbReference type="SAM" id="MobiDB-lite"/>
    </source>
</evidence>
<organism evidence="2 3">
    <name type="scientific">Caballeronia fortuita</name>
    <dbReference type="NCBI Taxonomy" id="1777138"/>
    <lineage>
        <taxon>Bacteria</taxon>
        <taxon>Pseudomonadati</taxon>
        <taxon>Pseudomonadota</taxon>
        <taxon>Betaproteobacteria</taxon>
        <taxon>Burkholderiales</taxon>
        <taxon>Burkholderiaceae</taxon>
        <taxon>Caballeronia</taxon>
    </lineage>
</organism>
<dbReference type="AlphaFoldDB" id="A0A158CQJ8"/>
<sequence length="193" mass="21579">MPIRIQADTSRTGSILLRRRRAVASLRRVSTVGRRCVMIGEDPTDQVVVLGRRCLHNRLEHLDEGIAVLQVFDNDPCCAQRYRLGEWRSSTVVEQKFESMNLHRRVCRRGFVRDYCGLHFGHRPSCGHTSDAKGVPRRVRSNLGAWVNTRTDAPDRSQLAFRGAANAAAGASSSLKPVRRPIGTRGSLPRSAH</sequence>
<accession>A0A158CQJ8</accession>
<proteinExistence type="predicted"/>
<keyword evidence="3" id="KW-1185">Reference proteome</keyword>
<reference evidence="2" key="1">
    <citation type="submission" date="2016-01" db="EMBL/GenBank/DDBJ databases">
        <authorList>
            <person name="Peeters C."/>
        </authorList>
    </citation>
    <scope>NUCLEOTIDE SEQUENCE</scope>
    <source>
        <strain evidence="2">LMG 29320</strain>
    </source>
</reference>
<gene>
    <name evidence="2" type="ORF">AWB77_04337</name>
</gene>
<comment type="caution">
    <text evidence="2">The sequence shown here is derived from an EMBL/GenBank/DDBJ whole genome shotgun (WGS) entry which is preliminary data.</text>
</comment>
<protein>
    <submittedName>
        <fullName evidence="2">Uncharacterized protein</fullName>
    </submittedName>
</protein>
<dbReference type="Proteomes" id="UP000054903">
    <property type="component" value="Unassembled WGS sequence"/>
</dbReference>
<dbReference type="EMBL" id="FCNX02000011">
    <property type="protein sequence ID" value="SAK83877.1"/>
    <property type="molecule type" value="Genomic_DNA"/>
</dbReference>
<name>A0A158CQJ8_9BURK</name>
<feature type="region of interest" description="Disordered" evidence="1">
    <location>
        <begin position="167"/>
        <end position="193"/>
    </location>
</feature>
<evidence type="ECO:0000313" key="2">
    <source>
        <dbReference type="EMBL" id="SAK83877.1"/>
    </source>
</evidence>
<evidence type="ECO:0000313" key="3">
    <source>
        <dbReference type="Proteomes" id="UP000054903"/>
    </source>
</evidence>